<evidence type="ECO:0000256" key="8">
    <source>
        <dbReference type="ARBA" id="ARBA00023163"/>
    </source>
</evidence>
<evidence type="ECO:0000256" key="4">
    <source>
        <dbReference type="ARBA" id="ARBA00022737"/>
    </source>
</evidence>
<keyword evidence="9" id="KW-0539">Nucleus</keyword>
<dbReference type="OrthoDB" id="6077919at2759"/>
<dbReference type="GO" id="GO:0008270">
    <property type="term" value="F:zinc ion binding"/>
    <property type="evidence" value="ECO:0007669"/>
    <property type="project" value="UniProtKB-KW"/>
</dbReference>
<comment type="similarity">
    <text evidence="2">Belongs to the krueppel C2H2-type zinc-finger protein family.</text>
</comment>
<dbReference type="Pfam" id="PF00096">
    <property type="entry name" value="zf-C2H2"/>
    <property type="match status" value="2"/>
</dbReference>
<evidence type="ECO:0000313" key="13">
    <source>
        <dbReference type="EMBL" id="CDO57446.1"/>
    </source>
</evidence>
<dbReference type="FunFam" id="3.30.160.60:FF:000358">
    <property type="entry name" value="zinc finger protein 24"/>
    <property type="match status" value="1"/>
</dbReference>
<dbReference type="AlphaFoldDB" id="A0A0J9XJ02"/>
<keyword evidence="14" id="KW-1185">Reference proteome</keyword>
<dbReference type="SUPFAM" id="SSF57667">
    <property type="entry name" value="beta-beta-alpha zinc fingers"/>
    <property type="match status" value="1"/>
</dbReference>
<dbReference type="SMART" id="SM00355">
    <property type="entry name" value="ZnF_C2H2"/>
    <property type="match status" value="2"/>
</dbReference>
<keyword evidence="7" id="KW-0805">Transcription regulation</keyword>
<sequence>MKQEFTFSNSLDNNPNSNPLEYQPQIFYPVSSTPPTTSRQNEYMPVESTAQQHQLQQLPFDYSSHVNSRARNQSLPITSTMHYHLQPLQRHSSFPEDPQLIFHQQLYYPNTQQFPQNDYTNTPIQIQPADSPIIVPIGHQSPQLSQQLNNQQSQQQHHQNHQQPIHHQQQQSASIAATAATTVASLPLPPQQQQPQQQLQSEPQQLAQASNPPSRSNISSPSNSFSPTTPPPQSHLMSTFSSKTVVKSTKKHVCEICGKRFTRPSSLQTHSYSHTGEKPFKCDVDGCGRHFSVVSNLRRHKKIHGL</sequence>
<feature type="domain" description="C2H2-type" evidence="12">
    <location>
        <begin position="280"/>
        <end position="306"/>
    </location>
</feature>
<dbReference type="GO" id="GO:0000978">
    <property type="term" value="F:RNA polymerase II cis-regulatory region sequence-specific DNA binding"/>
    <property type="evidence" value="ECO:0007669"/>
    <property type="project" value="TreeGrafter"/>
</dbReference>
<proteinExistence type="inferred from homology"/>
<dbReference type="Proteomes" id="UP000242525">
    <property type="component" value="Unassembled WGS sequence"/>
</dbReference>
<comment type="subcellular location">
    <subcellularLocation>
        <location evidence="1">Nucleus</location>
    </subcellularLocation>
</comment>
<protein>
    <recommendedName>
        <fullName evidence="12">C2H2-type domain-containing protein</fullName>
    </recommendedName>
</protein>
<dbReference type="GO" id="GO:0000981">
    <property type="term" value="F:DNA-binding transcription factor activity, RNA polymerase II-specific"/>
    <property type="evidence" value="ECO:0007669"/>
    <property type="project" value="TreeGrafter"/>
</dbReference>
<feature type="compositionally biased region" description="Low complexity" evidence="11">
    <location>
        <begin position="8"/>
        <end position="20"/>
    </location>
</feature>
<keyword evidence="6" id="KW-0862">Zinc</keyword>
<dbReference type="Gene3D" id="3.30.160.60">
    <property type="entry name" value="Classic Zinc Finger"/>
    <property type="match status" value="2"/>
</dbReference>
<dbReference type="STRING" id="1173061.A0A0J9XJ02"/>
<accession>A0A0J9XJ02</accession>
<evidence type="ECO:0000256" key="7">
    <source>
        <dbReference type="ARBA" id="ARBA00023015"/>
    </source>
</evidence>
<feature type="compositionally biased region" description="Low complexity" evidence="11">
    <location>
        <begin position="193"/>
        <end position="227"/>
    </location>
</feature>
<dbReference type="InterPro" id="IPR036236">
    <property type="entry name" value="Znf_C2H2_sf"/>
</dbReference>
<evidence type="ECO:0000256" key="3">
    <source>
        <dbReference type="ARBA" id="ARBA00022723"/>
    </source>
</evidence>
<name>A0A0J9XJ02_GEOCN</name>
<organism evidence="13 14">
    <name type="scientific">Geotrichum candidum</name>
    <name type="common">Oospora lactis</name>
    <name type="synonym">Dipodascus geotrichum</name>
    <dbReference type="NCBI Taxonomy" id="1173061"/>
    <lineage>
        <taxon>Eukaryota</taxon>
        <taxon>Fungi</taxon>
        <taxon>Dikarya</taxon>
        <taxon>Ascomycota</taxon>
        <taxon>Saccharomycotina</taxon>
        <taxon>Dipodascomycetes</taxon>
        <taxon>Dipodascales</taxon>
        <taxon>Dipodascaceae</taxon>
        <taxon>Geotrichum</taxon>
    </lineage>
</organism>
<keyword evidence="5 10" id="KW-0863">Zinc-finger</keyword>
<feature type="domain" description="C2H2-type" evidence="12">
    <location>
        <begin position="252"/>
        <end position="279"/>
    </location>
</feature>
<dbReference type="FunFam" id="3.30.160.60:FF:000193">
    <property type="entry name" value="Zinc finger protein 300"/>
    <property type="match status" value="1"/>
</dbReference>
<evidence type="ECO:0000256" key="2">
    <source>
        <dbReference type="ARBA" id="ARBA00006991"/>
    </source>
</evidence>
<dbReference type="GO" id="GO:0005634">
    <property type="term" value="C:nucleus"/>
    <property type="evidence" value="ECO:0007669"/>
    <property type="project" value="UniProtKB-SubCell"/>
</dbReference>
<dbReference type="PANTHER" id="PTHR23235:SF120">
    <property type="entry name" value="KRUPPEL-LIKE FACTOR 15"/>
    <property type="match status" value="1"/>
</dbReference>
<reference evidence="13" key="1">
    <citation type="submission" date="2014-03" db="EMBL/GenBank/DDBJ databases">
        <authorList>
            <person name="Casaregola S."/>
        </authorList>
    </citation>
    <scope>NUCLEOTIDE SEQUENCE [LARGE SCALE GENOMIC DNA]</scope>
    <source>
        <strain evidence="13">CLIB 918</strain>
    </source>
</reference>
<evidence type="ECO:0000259" key="12">
    <source>
        <dbReference type="PROSITE" id="PS50157"/>
    </source>
</evidence>
<dbReference type="PANTHER" id="PTHR23235">
    <property type="entry name" value="KRUEPPEL-LIKE TRANSCRIPTION FACTOR"/>
    <property type="match status" value="1"/>
</dbReference>
<feature type="region of interest" description="Disordered" evidence="11">
    <location>
        <begin position="189"/>
        <end position="237"/>
    </location>
</feature>
<gene>
    <name evidence="13" type="ORF">BN980_GECA21s01352g</name>
</gene>
<feature type="region of interest" description="Disordered" evidence="11">
    <location>
        <begin position="143"/>
        <end position="175"/>
    </location>
</feature>
<evidence type="ECO:0000256" key="5">
    <source>
        <dbReference type="ARBA" id="ARBA00022771"/>
    </source>
</evidence>
<feature type="region of interest" description="Disordered" evidence="11">
    <location>
        <begin position="1"/>
        <end position="22"/>
    </location>
</feature>
<evidence type="ECO:0000256" key="1">
    <source>
        <dbReference type="ARBA" id="ARBA00004123"/>
    </source>
</evidence>
<dbReference type="EMBL" id="CCBN010000021">
    <property type="protein sequence ID" value="CDO57446.1"/>
    <property type="molecule type" value="Genomic_DNA"/>
</dbReference>
<keyword evidence="8" id="KW-0804">Transcription</keyword>
<keyword evidence="3" id="KW-0479">Metal-binding</keyword>
<dbReference type="PROSITE" id="PS50157">
    <property type="entry name" value="ZINC_FINGER_C2H2_2"/>
    <property type="match status" value="2"/>
</dbReference>
<comment type="caution">
    <text evidence="13">The sequence shown here is derived from an EMBL/GenBank/DDBJ whole genome shotgun (WGS) entry which is preliminary data.</text>
</comment>
<dbReference type="PROSITE" id="PS00028">
    <property type="entry name" value="ZINC_FINGER_C2H2_1"/>
    <property type="match status" value="2"/>
</dbReference>
<evidence type="ECO:0000256" key="10">
    <source>
        <dbReference type="PROSITE-ProRule" id="PRU00042"/>
    </source>
</evidence>
<evidence type="ECO:0000256" key="6">
    <source>
        <dbReference type="ARBA" id="ARBA00022833"/>
    </source>
</evidence>
<evidence type="ECO:0000256" key="11">
    <source>
        <dbReference type="SAM" id="MobiDB-lite"/>
    </source>
</evidence>
<keyword evidence="4" id="KW-0677">Repeat</keyword>
<evidence type="ECO:0000313" key="14">
    <source>
        <dbReference type="Proteomes" id="UP000242525"/>
    </source>
</evidence>
<dbReference type="InterPro" id="IPR013087">
    <property type="entry name" value="Znf_C2H2_type"/>
</dbReference>
<evidence type="ECO:0000256" key="9">
    <source>
        <dbReference type="ARBA" id="ARBA00023242"/>
    </source>
</evidence>